<keyword evidence="8" id="KW-1185">Reference proteome</keyword>
<reference evidence="7" key="2">
    <citation type="submission" date="2019-10" db="EMBL/GenBank/DDBJ databases">
        <title>Conservation and host-specific expression of non-tandemly repeated heterogenous ribosome RNA gene in arbuscular mycorrhizal fungi.</title>
        <authorList>
            <person name="Maeda T."/>
            <person name="Kobayashi Y."/>
            <person name="Nakagawa T."/>
            <person name="Ezawa T."/>
            <person name="Yamaguchi K."/>
            <person name="Bino T."/>
            <person name="Nishimoto Y."/>
            <person name="Shigenobu S."/>
            <person name="Kawaguchi M."/>
        </authorList>
    </citation>
    <scope>NUCLEOTIDE SEQUENCE</scope>
    <source>
        <strain evidence="7">HR1</strain>
    </source>
</reference>
<keyword evidence="4" id="KW-0067">ATP-binding</keyword>
<evidence type="ECO:0000313" key="8">
    <source>
        <dbReference type="Proteomes" id="UP000247702"/>
    </source>
</evidence>
<dbReference type="PANTHER" id="PTHR44329:SF288">
    <property type="entry name" value="MITOGEN-ACTIVATED PROTEIN KINASE KINASE KINASE 20"/>
    <property type="match status" value="1"/>
</dbReference>
<name>A0A2Z6Q3Q1_9GLOM</name>
<dbReference type="PRINTS" id="PR00109">
    <property type="entry name" value="TYRKINASE"/>
</dbReference>
<comment type="caution">
    <text evidence="6">The sequence shown here is derived from an EMBL/GenBank/DDBJ whole genome shotgun (WGS) entry which is preliminary data.</text>
</comment>
<proteinExistence type="predicted"/>
<dbReference type="InterPro" id="IPR001245">
    <property type="entry name" value="Ser-Thr/Tyr_kinase_cat_dom"/>
</dbReference>
<dbReference type="PANTHER" id="PTHR44329">
    <property type="entry name" value="SERINE/THREONINE-PROTEIN KINASE TNNI3K-RELATED"/>
    <property type="match status" value="1"/>
</dbReference>
<dbReference type="InterPro" id="IPR000719">
    <property type="entry name" value="Prot_kinase_dom"/>
</dbReference>
<dbReference type="Proteomes" id="UP000247702">
    <property type="component" value="Unassembled WGS sequence"/>
</dbReference>
<gene>
    <name evidence="7" type="ORF">RCL2_000203500</name>
    <name evidence="6" type="ORF">RclHR1_01110022</name>
</gene>
<accession>A0A2Z6Q3Q1</accession>
<dbReference type="InterPro" id="IPR051681">
    <property type="entry name" value="Ser/Thr_Kinases-Pseudokinases"/>
</dbReference>
<dbReference type="GO" id="GO:0004674">
    <property type="term" value="F:protein serine/threonine kinase activity"/>
    <property type="evidence" value="ECO:0007669"/>
    <property type="project" value="TreeGrafter"/>
</dbReference>
<dbReference type="PROSITE" id="PS50011">
    <property type="entry name" value="PROTEIN_KINASE_DOM"/>
    <property type="match status" value="1"/>
</dbReference>
<evidence type="ECO:0000259" key="5">
    <source>
        <dbReference type="PROSITE" id="PS50011"/>
    </source>
</evidence>
<keyword evidence="2" id="KW-0547">Nucleotide-binding</keyword>
<dbReference type="GO" id="GO:0005524">
    <property type="term" value="F:ATP binding"/>
    <property type="evidence" value="ECO:0007669"/>
    <property type="project" value="UniProtKB-KW"/>
</dbReference>
<dbReference type="Pfam" id="PF07714">
    <property type="entry name" value="PK_Tyr_Ser-Thr"/>
    <property type="match status" value="1"/>
</dbReference>
<feature type="domain" description="Protein kinase" evidence="5">
    <location>
        <begin position="305"/>
        <end position="560"/>
    </location>
</feature>
<dbReference type="EMBL" id="BEXD01000125">
    <property type="protein sequence ID" value="GBB84537.1"/>
    <property type="molecule type" value="Genomic_DNA"/>
</dbReference>
<sequence>MELTNINYDLTPKLKSSPIPINFISFKEIDVNCYHCGKKYTETHLYDQKYCKNCFIQFINEVTDNNTYLSVCIGGEYCVGLCQESRTNKNTMYCKDCSFILYFEQIITEDIIYKFSHNYYNEKKNMKKNCNLCGKLASEDVNFSVCSECYKISSGWINSICDKPIPVCYLPWWDNSNRCLSCRIELKFVSDCQKWCSNCYIIYTGCRYCLTTNIIFGLSDQSQCKKCKRILVISIDYKSIMCGIHDIDEFLLNTRFKDNKKNKIINQIINEKRNHDSLDTYKTIIKFYLDDNRGSKMSWVPYSNIVNLEKLAERGFSTIHKAILSNAFKEIVVLKQLKNSQKLSKEILSVLRVHFTCHSDNILRCHGLTKDPNTDEYILIMEYATGGNLHDYLLKNFAGLTWKKKLNLLYQISKGLLKIHDKDFIHRDLHSGNILLLKDRTIPNCKIGDFWLSQPANNATSLNDEIYGVIPYIAPEVFNGSNFSKASDIYSFGMIIWEFTTGCKPFANVEHNTELIYKIIDGERPEITKDTPECFVKLLKRCWESDPMKRPSIAEVHGSFWYWYFKKVDADQFKQAESKRLELLQQKILGTESIKKYHSNAIEQATNISEPSSINSTSSVLLKEYTSRETEFDINELQSSSSENVNSTIIQHPGAIYTSRPLSALISAISEKRIKADATE</sequence>
<dbReference type="EMBL" id="BLAL01000012">
    <property type="protein sequence ID" value="GES74562.1"/>
    <property type="molecule type" value="Genomic_DNA"/>
</dbReference>
<dbReference type="Gene3D" id="1.10.510.10">
    <property type="entry name" value="Transferase(Phosphotransferase) domain 1"/>
    <property type="match status" value="1"/>
</dbReference>
<dbReference type="SUPFAM" id="SSF56112">
    <property type="entry name" value="Protein kinase-like (PK-like)"/>
    <property type="match status" value="1"/>
</dbReference>
<keyword evidence="1" id="KW-0808">Transferase</keyword>
<dbReference type="OrthoDB" id="5979581at2759"/>
<dbReference type="AlphaFoldDB" id="A0A2Z6Q3Q1"/>
<reference evidence="6 8" key="1">
    <citation type="submission" date="2017-11" db="EMBL/GenBank/DDBJ databases">
        <title>The genome of Rhizophagus clarus HR1 reveals common genetic basis of auxotrophy among arbuscular mycorrhizal fungi.</title>
        <authorList>
            <person name="Kobayashi Y."/>
        </authorList>
    </citation>
    <scope>NUCLEOTIDE SEQUENCE [LARGE SCALE GENOMIC DNA]</scope>
    <source>
        <strain evidence="6 8">HR1</strain>
    </source>
</reference>
<dbReference type="Proteomes" id="UP000615446">
    <property type="component" value="Unassembled WGS sequence"/>
</dbReference>
<evidence type="ECO:0000313" key="6">
    <source>
        <dbReference type="EMBL" id="GBB84537.1"/>
    </source>
</evidence>
<evidence type="ECO:0000256" key="3">
    <source>
        <dbReference type="ARBA" id="ARBA00022777"/>
    </source>
</evidence>
<evidence type="ECO:0000256" key="2">
    <source>
        <dbReference type="ARBA" id="ARBA00022741"/>
    </source>
</evidence>
<evidence type="ECO:0000256" key="1">
    <source>
        <dbReference type="ARBA" id="ARBA00022679"/>
    </source>
</evidence>
<dbReference type="InterPro" id="IPR011009">
    <property type="entry name" value="Kinase-like_dom_sf"/>
</dbReference>
<evidence type="ECO:0000313" key="7">
    <source>
        <dbReference type="EMBL" id="GES74562.1"/>
    </source>
</evidence>
<keyword evidence="3 7" id="KW-0418">Kinase</keyword>
<protein>
    <submittedName>
        <fullName evidence="7">Kinase-like domain-containing protein</fullName>
    </submittedName>
</protein>
<organism evidence="6 8">
    <name type="scientific">Rhizophagus clarus</name>
    <dbReference type="NCBI Taxonomy" id="94130"/>
    <lineage>
        <taxon>Eukaryota</taxon>
        <taxon>Fungi</taxon>
        <taxon>Fungi incertae sedis</taxon>
        <taxon>Mucoromycota</taxon>
        <taxon>Glomeromycotina</taxon>
        <taxon>Glomeromycetes</taxon>
        <taxon>Glomerales</taxon>
        <taxon>Glomeraceae</taxon>
        <taxon>Rhizophagus</taxon>
    </lineage>
</organism>
<evidence type="ECO:0000256" key="4">
    <source>
        <dbReference type="ARBA" id="ARBA00022840"/>
    </source>
</evidence>